<evidence type="ECO:0000313" key="1">
    <source>
        <dbReference type="EMBL" id="CAH2211782.1"/>
    </source>
</evidence>
<dbReference type="AlphaFoldDB" id="A0A8S4QNF6"/>
<name>A0A8S4QNF6_9NEOP</name>
<evidence type="ECO:0000313" key="2">
    <source>
        <dbReference type="Proteomes" id="UP000838756"/>
    </source>
</evidence>
<proteinExistence type="predicted"/>
<protein>
    <submittedName>
        <fullName evidence="1">Jg27112 protein</fullName>
    </submittedName>
</protein>
<organism evidence="1 2">
    <name type="scientific">Pararge aegeria aegeria</name>
    <dbReference type="NCBI Taxonomy" id="348720"/>
    <lineage>
        <taxon>Eukaryota</taxon>
        <taxon>Metazoa</taxon>
        <taxon>Ecdysozoa</taxon>
        <taxon>Arthropoda</taxon>
        <taxon>Hexapoda</taxon>
        <taxon>Insecta</taxon>
        <taxon>Pterygota</taxon>
        <taxon>Neoptera</taxon>
        <taxon>Endopterygota</taxon>
        <taxon>Lepidoptera</taxon>
        <taxon>Glossata</taxon>
        <taxon>Ditrysia</taxon>
        <taxon>Papilionoidea</taxon>
        <taxon>Nymphalidae</taxon>
        <taxon>Satyrinae</taxon>
        <taxon>Satyrini</taxon>
        <taxon>Parargina</taxon>
        <taxon>Pararge</taxon>
    </lineage>
</organism>
<comment type="caution">
    <text evidence="1">The sequence shown here is derived from an EMBL/GenBank/DDBJ whole genome shotgun (WGS) entry which is preliminary data.</text>
</comment>
<keyword evidence="2" id="KW-1185">Reference proteome</keyword>
<reference evidence="1" key="1">
    <citation type="submission" date="2022-03" db="EMBL/GenBank/DDBJ databases">
        <authorList>
            <person name="Lindestad O."/>
        </authorList>
    </citation>
    <scope>NUCLEOTIDE SEQUENCE</scope>
</reference>
<accession>A0A8S4QNF6</accession>
<dbReference type="Proteomes" id="UP000838756">
    <property type="component" value="Unassembled WGS sequence"/>
</dbReference>
<dbReference type="EMBL" id="CAKXAJ010011100">
    <property type="protein sequence ID" value="CAH2211782.1"/>
    <property type="molecule type" value="Genomic_DNA"/>
</dbReference>
<sequence>MLGGRNEHVCITCPDELCYKSYTSACQETQLPGMHPTPQRYISETWIENASCLLIEYEHEEATVHDD</sequence>
<gene>
    <name evidence="1" type="primary">jg27112</name>
    <name evidence="1" type="ORF">PAEG_LOCUS3464</name>
</gene>